<evidence type="ECO:0000313" key="4">
    <source>
        <dbReference type="Proteomes" id="UP000321723"/>
    </source>
</evidence>
<reference evidence="2 4" key="1">
    <citation type="submission" date="2019-07" db="EMBL/GenBank/DDBJ databases">
        <title>Whole genome shotgun sequence of Cellulomonas hominis NBRC 16055.</title>
        <authorList>
            <person name="Hosoyama A."/>
            <person name="Uohara A."/>
            <person name="Ohji S."/>
            <person name="Ichikawa N."/>
        </authorList>
    </citation>
    <scope>NUCLEOTIDE SEQUENCE [LARGE SCALE GENOMIC DNA]</scope>
    <source>
        <strain evidence="2 4">NBRC 16055</strain>
    </source>
</reference>
<gene>
    <name evidence="2" type="ORF">CHO01_28890</name>
    <name evidence="3" type="ORF">HNR08_003496</name>
</gene>
<sequence length="331" mass="34550">MSTNGTWAARRAASRYGSGAAPAIRALGATTPSAAAVLAEVPLPYTADTIAPPVVPLTKSEPVRVVAKVVDLRPPEQVDAERASRRAQQEALRAETPDDIPDEPAHEMAPPVPSADDEPADGELAPQTDGLVVLALRDLPTYPPHIMRVGAGPLPEWCGTRPLGVRWASGWWTDAGPLPAKAKAAPEGTSTARVALPGDAAGAWARLEGQTNDGWAWVLALDVQGDVVGAFHVPRERRAGLLDALGAQDAGTPPEDDWVLLAGERFNGEPASAERPAIEPAQPITGCQPSGHADVDDVDPWAGSLPEAECDWAASSGEYLAEDGWALPGAF</sequence>
<dbReference type="EMBL" id="BJVQ01000048">
    <property type="protein sequence ID" value="GEL47773.1"/>
    <property type="molecule type" value="Genomic_DNA"/>
</dbReference>
<dbReference type="Proteomes" id="UP000564629">
    <property type="component" value="Unassembled WGS sequence"/>
</dbReference>
<dbReference type="RefSeq" id="WP_146839175.1">
    <property type="nucleotide sequence ID" value="NZ_BJVQ01000048.1"/>
</dbReference>
<evidence type="ECO:0000313" key="5">
    <source>
        <dbReference type="Proteomes" id="UP000564629"/>
    </source>
</evidence>
<evidence type="ECO:0000313" key="2">
    <source>
        <dbReference type="EMBL" id="GEL47773.1"/>
    </source>
</evidence>
<comment type="caution">
    <text evidence="2">The sequence shown here is derived from an EMBL/GenBank/DDBJ whole genome shotgun (WGS) entry which is preliminary data.</text>
</comment>
<reference evidence="3 5" key="2">
    <citation type="submission" date="2020-08" db="EMBL/GenBank/DDBJ databases">
        <title>Sequencing the genomes of 1000 actinobacteria strains.</title>
        <authorList>
            <person name="Klenk H.-P."/>
        </authorList>
    </citation>
    <scope>NUCLEOTIDE SEQUENCE [LARGE SCALE GENOMIC DNA]</scope>
    <source>
        <strain evidence="3 5">DSM 9581</strain>
    </source>
</reference>
<name>A0A511FEY7_9CELL</name>
<dbReference type="EMBL" id="JACHDN010000001">
    <property type="protein sequence ID" value="MBB5474760.1"/>
    <property type="molecule type" value="Genomic_DNA"/>
</dbReference>
<dbReference type="Proteomes" id="UP000321723">
    <property type="component" value="Unassembled WGS sequence"/>
</dbReference>
<organism evidence="2 4">
    <name type="scientific">Cellulomonas hominis</name>
    <dbReference type="NCBI Taxonomy" id="156981"/>
    <lineage>
        <taxon>Bacteria</taxon>
        <taxon>Bacillati</taxon>
        <taxon>Actinomycetota</taxon>
        <taxon>Actinomycetes</taxon>
        <taxon>Micrococcales</taxon>
        <taxon>Cellulomonadaceae</taxon>
        <taxon>Cellulomonas</taxon>
    </lineage>
</organism>
<protein>
    <submittedName>
        <fullName evidence="2">Uncharacterized protein</fullName>
    </submittedName>
</protein>
<evidence type="ECO:0000313" key="3">
    <source>
        <dbReference type="EMBL" id="MBB5474760.1"/>
    </source>
</evidence>
<keyword evidence="4" id="KW-1185">Reference proteome</keyword>
<feature type="compositionally biased region" description="Basic and acidic residues" evidence="1">
    <location>
        <begin position="76"/>
        <end position="96"/>
    </location>
</feature>
<evidence type="ECO:0000256" key="1">
    <source>
        <dbReference type="SAM" id="MobiDB-lite"/>
    </source>
</evidence>
<dbReference type="AlphaFoldDB" id="A0A511FEY7"/>
<feature type="region of interest" description="Disordered" evidence="1">
    <location>
        <begin position="76"/>
        <end position="124"/>
    </location>
</feature>
<proteinExistence type="predicted"/>
<accession>A0A511FEY7</accession>